<gene>
    <name evidence="7" type="ORF">J0383_21710</name>
</gene>
<evidence type="ECO:0000256" key="4">
    <source>
        <dbReference type="ARBA" id="ARBA00023163"/>
    </source>
</evidence>
<dbReference type="InterPro" id="IPR007627">
    <property type="entry name" value="RNA_pol_sigma70_r2"/>
</dbReference>
<dbReference type="Gene3D" id="1.10.10.10">
    <property type="entry name" value="Winged helix-like DNA-binding domain superfamily/Winged helix DNA-binding domain"/>
    <property type="match status" value="1"/>
</dbReference>
<keyword evidence="3" id="KW-0731">Sigma factor</keyword>
<dbReference type="SUPFAM" id="SSF88946">
    <property type="entry name" value="Sigma2 domain of RNA polymerase sigma factors"/>
    <property type="match status" value="1"/>
</dbReference>
<reference evidence="7 8" key="1">
    <citation type="submission" date="2021-03" db="EMBL/GenBank/DDBJ databases">
        <title>Flavobacterium kribbensis sp. nov, an endophytic bacteria, isolated from soybean.</title>
        <authorList>
            <person name="Lee J."/>
            <person name="Seo J."/>
        </authorList>
    </citation>
    <scope>NUCLEOTIDE SEQUENCE [LARGE SCALE GENOMIC DNA]</scope>
    <source>
        <strain evidence="7 8">BB8</strain>
    </source>
</reference>
<feature type="domain" description="RNA polymerase sigma factor 70 region 4 type 2" evidence="6">
    <location>
        <begin position="115"/>
        <end position="165"/>
    </location>
</feature>
<dbReference type="EMBL" id="CP071448">
    <property type="protein sequence ID" value="QSW88842.1"/>
    <property type="molecule type" value="Genomic_DNA"/>
</dbReference>
<dbReference type="InterPro" id="IPR013324">
    <property type="entry name" value="RNA_pol_sigma_r3/r4-like"/>
</dbReference>
<evidence type="ECO:0000259" key="5">
    <source>
        <dbReference type="Pfam" id="PF04542"/>
    </source>
</evidence>
<dbReference type="SUPFAM" id="SSF88659">
    <property type="entry name" value="Sigma3 and sigma4 domains of RNA polymerase sigma factors"/>
    <property type="match status" value="1"/>
</dbReference>
<dbReference type="InterPro" id="IPR036388">
    <property type="entry name" value="WH-like_DNA-bd_sf"/>
</dbReference>
<protein>
    <submittedName>
        <fullName evidence="7">Sigma-70 family RNA polymerase sigma factor</fullName>
    </submittedName>
</protein>
<organism evidence="7 8">
    <name type="scientific">Flavobacterium endoglycinae</name>
    <dbReference type="NCBI Taxonomy" id="2816357"/>
    <lineage>
        <taxon>Bacteria</taxon>
        <taxon>Pseudomonadati</taxon>
        <taxon>Bacteroidota</taxon>
        <taxon>Flavobacteriia</taxon>
        <taxon>Flavobacteriales</taxon>
        <taxon>Flavobacteriaceae</taxon>
        <taxon>Flavobacterium</taxon>
    </lineage>
</organism>
<dbReference type="CDD" id="cd06171">
    <property type="entry name" value="Sigma70_r4"/>
    <property type="match status" value="1"/>
</dbReference>
<comment type="similarity">
    <text evidence="1">Belongs to the sigma-70 factor family. ECF subfamily.</text>
</comment>
<evidence type="ECO:0000313" key="7">
    <source>
        <dbReference type="EMBL" id="QSW88842.1"/>
    </source>
</evidence>
<dbReference type="NCBIfam" id="TIGR02937">
    <property type="entry name" value="sigma70-ECF"/>
    <property type="match status" value="1"/>
</dbReference>
<evidence type="ECO:0000256" key="1">
    <source>
        <dbReference type="ARBA" id="ARBA00010641"/>
    </source>
</evidence>
<evidence type="ECO:0000256" key="3">
    <source>
        <dbReference type="ARBA" id="ARBA00023082"/>
    </source>
</evidence>
<proteinExistence type="inferred from homology"/>
<feature type="domain" description="RNA polymerase sigma-70 region 2" evidence="5">
    <location>
        <begin position="21"/>
        <end position="87"/>
    </location>
</feature>
<evidence type="ECO:0000256" key="2">
    <source>
        <dbReference type="ARBA" id="ARBA00023015"/>
    </source>
</evidence>
<evidence type="ECO:0000259" key="6">
    <source>
        <dbReference type="Pfam" id="PF08281"/>
    </source>
</evidence>
<dbReference type="PANTHER" id="PTHR43133:SF46">
    <property type="entry name" value="RNA POLYMERASE SIGMA-70 FACTOR ECF SUBFAMILY"/>
    <property type="match status" value="1"/>
</dbReference>
<name>A0ABX7QD17_9FLAO</name>
<dbReference type="Proteomes" id="UP000663440">
    <property type="component" value="Chromosome"/>
</dbReference>
<dbReference type="InterPro" id="IPR039425">
    <property type="entry name" value="RNA_pol_sigma-70-like"/>
</dbReference>
<accession>A0ABX7QD17</accession>
<keyword evidence="4" id="KW-0804">Transcription</keyword>
<keyword evidence="2" id="KW-0805">Transcription regulation</keyword>
<dbReference type="InterPro" id="IPR014284">
    <property type="entry name" value="RNA_pol_sigma-70_dom"/>
</dbReference>
<dbReference type="Pfam" id="PF04542">
    <property type="entry name" value="Sigma70_r2"/>
    <property type="match status" value="1"/>
</dbReference>
<dbReference type="PANTHER" id="PTHR43133">
    <property type="entry name" value="RNA POLYMERASE ECF-TYPE SIGMA FACTO"/>
    <property type="match status" value="1"/>
</dbReference>
<keyword evidence="8" id="KW-1185">Reference proteome</keyword>
<dbReference type="RefSeq" id="WP_207296041.1">
    <property type="nucleotide sequence ID" value="NZ_CP071448.1"/>
</dbReference>
<dbReference type="InterPro" id="IPR013325">
    <property type="entry name" value="RNA_pol_sigma_r2"/>
</dbReference>
<evidence type="ECO:0000313" key="8">
    <source>
        <dbReference type="Proteomes" id="UP000663440"/>
    </source>
</evidence>
<sequence>MSTVLITRLRNGDDSCFKEIYELYHFKVFCFVKKYAAQQSDTEDITQNVFIHLWKYRSKIDPSVELDSILFKSCKQEISKWYKKQNRILSVEDTQLIKELDSNEEAEVNLTSKLEKIEHLLQQIPEKRRKIFTLHKFDEMSYKEIADEMGMSQSAVANQISKTLQYLKKNSVKSHELYWFALVFINHCHSINAFTDFS</sequence>
<dbReference type="Pfam" id="PF08281">
    <property type="entry name" value="Sigma70_r4_2"/>
    <property type="match status" value="1"/>
</dbReference>
<dbReference type="InterPro" id="IPR013249">
    <property type="entry name" value="RNA_pol_sigma70_r4_t2"/>
</dbReference>
<dbReference type="Gene3D" id="1.10.1740.10">
    <property type="match status" value="1"/>
</dbReference>